<feature type="region of interest" description="Disordered" evidence="1">
    <location>
        <begin position="130"/>
        <end position="156"/>
    </location>
</feature>
<dbReference type="AlphaFoldDB" id="A0A137PAY5"/>
<gene>
    <name evidence="4" type="ORF">CONCODRAFT_16398</name>
</gene>
<sequence>MKLTTIFIGLSSVLNLSAQSPSISKEKICTDNKLYCEVFCGLSGGTKTNTCSELDLSFECTCNDSTMPITEYYNSFPANYKTCSVSLRECSDDCNDDFLCNLNCFKRHICIYEQFYRDFTTDFFESTQAEDSDTQVDSPKLTKGSETQSRQRMFIE</sequence>
<dbReference type="InterPro" id="IPR056124">
    <property type="entry name" value="DUF7707"/>
</dbReference>
<accession>A0A137PAY5</accession>
<name>A0A137PAY5_CONC2</name>
<keyword evidence="5" id="KW-1185">Reference proteome</keyword>
<protein>
    <recommendedName>
        <fullName evidence="3">DUF7707 domain-containing protein</fullName>
    </recommendedName>
</protein>
<feature type="chain" id="PRO_5007294672" description="DUF7707 domain-containing protein" evidence="2">
    <location>
        <begin position="19"/>
        <end position="156"/>
    </location>
</feature>
<evidence type="ECO:0000256" key="2">
    <source>
        <dbReference type="SAM" id="SignalP"/>
    </source>
</evidence>
<dbReference type="EMBL" id="KQ964459">
    <property type="protein sequence ID" value="KXN72155.1"/>
    <property type="molecule type" value="Genomic_DNA"/>
</dbReference>
<keyword evidence="2" id="KW-0732">Signal</keyword>
<organism evidence="4 5">
    <name type="scientific">Conidiobolus coronatus (strain ATCC 28846 / CBS 209.66 / NRRL 28638)</name>
    <name type="common">Delacroixia coronata</name>
    <dbReference type="NCBI Taxonomy" id="796925"/>
    <lineage>
        <taxon>Eukaryota</taxon>
        <taxon>Fungi</taxon>
        <taxon>Fungi incertae sedis</taxon>
        <taxon>Zoopagomycota</taxon>
        <taxon>Entomophthoromycotina</taxon>
        <taxon>Entomophthoromycetes</taxon>
        <taxon>Entomophthorales</taxon>
        <taxon>Ancylistaceae</taxon>
        <taxon>Conidiobolus</taxon>
    </lineage>
</organism>
<dbReference type="Proteomes" id="UP000070444">
    <property type="component" value="Unassembled WGS sequence"/>
</dbReference>
<feature type="signal peptide" evidence="2">
    <location>
        <begin position="1"/>
        <end position="18"/>
    </location>
</feature>
<proteinExistence type="predicted"/>
<evidence type="ECO:0000259" key="3">
    <source>
        <dbReference type="Pfam" id="PF24808"/>
    </source>
</evidence>
<feature type="domain" description="DUF7707" evidence="3">
    <location>
        <begin position="23"/>
        <end position="108"/>
    </location>
</feature>
<dbReference type="Pfam" id="PF24808">
    <property type="entry name" value="DUF7707"/>
    <property type="match status" value="1"/>
</dbReference>
<reference evidence="4 5" key="1">
    <citation type="journal article" date="2015" name="Genome Biol. Evol.">
        <title>Phylogenomic analyses indicate that early fungi evolved digesting cell walls of algal ancestors of land plants.</title>
        <authorList>
            <person name="Chang Y."/>
            <person name="Wang S."/>
            <person name="Sekimoto S."/>
            <person name="Aerts A.L."/>
            <person name="Choi C."/>
            <person name="Clum A."/>
            <person name="LaButti K.M."/>
            <person name="Lindquist E.A."/>
            <person name="Yee Ngan C."/>
            <person name="Ohm R.A."/>
            <person name="Salamov A.A."/>
            <person name="Grigoriev I.V."/>
            <person name="Spatafora J.W."/>
            <person name="Berbee M.L."/>
        </authorList>
    </citation>
    <scope>NUCLEOTIDE SEQUENCE [LARGE SCALE GENOMIC DNA]</scope>
    <source>
        <strain evidence="4 5">NRRL 28638</strain>
    </source>
</reference>
<evidence type="ECO:0000313" key="5">
    <source>
        <dbReference type="Proteomes" id="UP000070444"/>
    </source>
</evidence>
<feature type="compositionally biased region" description="Polar residues" evidence="1">
    <location>
        <begin position="144"/>
        <end position="156"/>
    </location>
</feature>
<evidence type="ECO:0000313" key="4">
    <source>
        <dbReference type="EMBL" id="KXN72155.1"/>
    </source>
</evidence>
<evidence type="ECO:0000256" key="1">
    <source>
        <dbReference type="SAM" id="MobiDB-lite"/>
    </source>
</evidence>
<dbReference type="OrthoDB" id="2121879at2759"/>